<comment type="caution">
    <text evidence="4">The sequence shown here is derived from an EMBL/GenBank/DDBJ whole genome shotgun (WGS) entry which is preliminary data.</text>
</comment>
<dbReference type="InterPro" id="IPR011013">
    <property type="entry name" value="Gal_mutarotase_sf_dom"/>
</dbReference>
<evidence type="ECO:0000256" key="3">
    <source>
        <dbReference type="ARBA" id="ARBA00023277"/>
    </source>
</evidence>
<evidence type="ECO:0000256" key="1">
    <source>
        <dbReference type="ARBA" id="ARBA00006206"/>
    </source>
</evidence>
<dbReference type="Gene3D" id="2.70.98.10">
    <property type="match status" value="1"/>
</dbReference>
<dbReference type="PANTHER" id="PTHR10091:SF0">
    <property type="entry name" value="GALACTOSE MUTAROTASE"/>
    <property type="match status" value="1"/>
</dbReference>
<dbReference type="Proteomes" id="UP001597249">
    <property type="component" value="Unassembled WGS sequence"/>
</dbReference>
<dbReference type="InterPro" id="IPR047215">
    <property type="entry name" value="Galactose_mutarotase-like"/>
</dbReference>
<dbReference type="Pfam" id="PF01263">
    <property type="entry name" value="Aldose_epim"/>
    <property type="match status" value="1"/>
</dbReference>
<sequence length="333" mass="35637">MAIKMQKYGTLRGEPLYEFILTNQAGMAVHLLNYGATLARVVVPTASGPLDQILTLPAIEDYAKERNFLGGTVGRVVGRLPGHVWHRGEREVTLLAGEGDNAIHGGPEGLDTQVFTGTYQEGESSDRVVFTFVDPAGHNRFPGTVKTTVTYTLHENNSLTFALHAATDEATLYNPTNHVYFALDGLAAGVAGSTLRLAADYYGPLDDHHLPSAGWAPVAGTPFDFRTGAKLGDRIPAVLAGQGFDHPFLLKAKAAAVLTGQNGRKMALTTTAPALVIYTANHFDHTGIPHNIGAHSGVALEAQIAPPSGPDWSSITLLPGEPYDLETSWRFFE</sequence>
<evidence type="ECO:0000256" key="2">
    <source>
        <dbReference type="ARBA" id="ARBA00023235"/>
    </source>
</evidence>
<dbReference type="RefSeq" id="WP_125584324.1">
    <property type="nucleotide sequence ID" value="NZ_JBHTMO010000006.1"/>
</dbReference>
<proteinExistence type="inferred from homology"/>
<dbReference type="EMBL" id="JBHTMO010000006">
    <property type="protein sequence ID" value="MFD1392600.1"/>
    <property type="molecule type" value="Genomic_DNA"/>
</dbReference>
<accession>A0ABW4B6G6</accession>
<dbReference type="PANTHER" id="PTHR10091">
    <property type="entry name" value="ALDOSE-1-EPIMERASE"/>
    <property type="match status" value="1"/>
</dbReference>
<organism evidence="4 5">
    <name type="scientific">Lacticaseibacillus jixianensis</name>
    <dbReference type="NCBI Taxonomy" id="2486012"/>
    <lineage>
        <taxon>Bacteria</taxon>
        <taxon>Bacillati</taxon>
        <taxon>Bacillota</taxon>
        <taxon>Bacilli</taxon>
        <taxon>Lactobacillales</taxon>
        <taxon>Lactobacillaceae</taxon>
        <taxon>Lacticaseibacillus</taxon>
    </lineage>
</organism>
<dbReference type="SUPFAM" id="SSF74650">
    <property type="entry name" value="Galactose mutarotase-like"/>
    <property type="match status" value="1"/>
</dbReference>
<name>A0ABW4B6G6_9LACO</name>
<evidence type="ECO:0000313" key="4">
    <source>
        <dbReference type="EMBL" id="MFD1392600.1"/>
    </source>
</evidence>
<keyword evidence="5" id="KW-1185">Reference proteome</keyword>
<gene>
    <name evidence="4" type="ORF">ACFQ3L_03225</name>
</gene>
<keyword evidence="3" id="KW-0119">Carbohydrate metabolism</keyword>
<dbReference type="GO" id="GO:0016853">
    <property type="term" value="F:isomerase activity"/>
    <property type="evidence" value="ECO:0007669"/>
    <property type="project" value="UniProtKB-KW"/>
</dbReference>
<dbReference type="InterPro" id="IPR014718">
    <property type="entry name" value="GH-type_carb-bd"/>
</dbReference>
<keyword evidence="2 4" id="KW-0413">Isomerase</keyword>
<dbReference type="CDD" id="cd09019">
    <property type="entry name" value="galactose_mutarotase_like"/>
    <property type="match status" value="1"/>
</dbReference>
<reference evidence="5" key="1">
    <citation type="journal article" date="2019" name="Int. J. Syst. Evol. Microbiol.">
        <title>The Global Catalogue of Microorganisms (GCM) 10K type strain sequencing project: providing services to taxonomists for standard genome sequencing and annotation.</title>
        <authorList>
            <consortium name="The Broad Institute Genomics Platform"/>
            <consortium name="The Broad Institute Genome Sequencing Center for Infectious Disease"/>
            <person name="Wu L."/>
            <person name="Ma J."/>
        </authorList>
    </citation>
    <scope>NUCLEOTIDE SEQUENCE [LARGE SCALE GENOMIC DNA]</scope>
    <source>
        <strain evidence="5">CCM 8911</strain>
    </source>
</reference>
<dbReference type="EC" id="5.1.3.-" evidence="4"/>
<evidence type="ECO:0000313" key="5">
    <source>
        <dbReference type="Proteomes" id="UP001597249"/>
    </source>
</evidence>
<dbReference type="InterPro" id="IPR008183">
    <property type="entry name" value="Aldose_1/G6P_1-epimerase"/>
</dbReference>
<comment type="similarity">
    <text evidence="1">Belongs to the aldose epimerase family.</text>
</comment>
<protein>
    <submittedName>
        <fullName evidence="4">Aldose epimerase family protein</fullName>
        <ecNumber evidence="4">5.1.3.-</ecNumber>
    </submittedName>
</protein>